<dbReference type="EnsemblFungi" id="EJT79263">
    <property type="protein sequence ID" value="EJT79263"/>
    <property type="gene ID" value="GGTG_04349"/>
</dbReference>
<feature type="compositionally biased region" description="Basic residues" evidence="1">
    <location>
        <begin position="394"/>
        <end position="403"/>
    </location>
</feature>
<accession>J3NSV0</accession>
<reference evidence="3" key="2">
    <citation type="submission" date="2010-07" db="EMBL/GenBank/DDBJ databases">
        <authorList>
            <consortium name="The Broad Institute Genome Sequencing Platform"/>
            <consortium name="Broad Institute Genome Sequencing Center for Infectious Disease"/>
            <person name="Ma L.-J."/>
            <person name="Dead R."/>
            <person name="Young S."/>
            <person name="Zeng Q."/>
            <person name="Koehrsen M."/>
            <person name="Alvarado L."/>
            <person name="Berlin A."/>
            <person name="Chapman S.B."/>
            <person name="Chen Z."/>
            <person name="Freedman E."/>
            <person name="Gellesch M."/>
            <person name="Goldberg J."/>
            <person name="Griggs A."/>
            <person name="Gujja S."/>
            <person name="Heilman E.R."/>
            <person name="Heiman D."/>
            <person name="Hepburn T."/>
            <person name="Howarth C."/>
            <person name="Jen D."/>
            <person name="Larson L."/>
            <person name="Mehta T."/>
            <person name="Neiman D."/>
            <person name="Pearson M."/>
            <person name="Roberts A."/>
            <person name="Saif S."/>
            <person name="Shea T."/>
            <person name="Shenoy N."/>
            <person name="Sisk P."/>
            <person name="Stolte C."/>
            <person name="Sykes S."/>
            <person name="Walk T."/>
            <person name="White J."/>
            <person name="Yandava C."/>
            <person name="Haas B."/>
            <person name="Nusbaum C."/>
            <person name="Birren B."/>
        </authorList>
    </citation>
    <scope>NUCLEOTIDE SEQUENCE</scope>
    <source>
        <strain evidence="3">R3-111a-1</strain>
    </source>
</reference>
<dbReference type="GeneID" id="20344807"/>
<evidence type="ECO:0000313" key="4">
    <source>
        <dbReference type="EnsemblFungi" id="EJT79263"/>
    </source>
</evidence>
<gene>
    <name evidence="4" type="primary">20344807</name>
    <name evidence="3" type="ORF">GGTG_04349</name>
</gene>
<evidence type="ECO:0000313" key="5">
    <source>
        <dbReference type="Proteomes" id="UP000006039"/>
    </source>
</evidence>
<feature type="compositionally biased region" description="Basic and acidic residues" evidence="1">
    <location>
        <begin position="181"/>
        <end position="191"/>
    </location>
</feature>
<protein>
    <recommendedName>
        <fullName evidence="2">Gag1-like clamp domain-containing protein</fullName>
    </recommendedName>
</protein>
<reference evidence="4" key="5">
    <citation type="submission" date="2018-04" db="UniProtKB">
        <authorList>
            <consortium name="EnsemblFungi"/>
        </authorList>
    </citation>
    <scope>IDENTIFICATION</scope>
    <source>
        <strain evidence="4">R3-111a-1</strain>
    </source>
</reference>
<reference evidence="4" key="4">
    <citation type="journal article" date="2015" name="G3 (Bethesda)">
        <title>Genome sequences of three phytopathogenic species of the Magnaporthaceae family of fungi.</title>
        <authorList>
            <person name="Okagaki L.H."/>
            <person name="Nunes C.C."/>
            <person name="Sailsbery J."/>
            <person name="Clay B."/>
            <person name="Brown D."/>
            <person name="John T."/>
            <person name="Oh Y."/>
            <person name="Young N."/>
            <person name="Fitzgerald M."/>
            <person name="Haas B.J."/>
            <person name="Zeng Q."/>
            <person name="Young S."/>
            <person name="Adiconis X."/>
            <person name="Fan L."/>
            <person name="Levin J.Z."/>
            <person name="Mitchell T.K."/>
            <person name="Okubara P.A."/>
            <person name="Farman M.L."/>
            <person name="Kohn L.M."/>
            <person name="Birren B."/>
            <person name="Ma L.-J."/>
            <person name="Dean R.A."/>
        </authorList>
    </citation>
    <scope>NUCLEOTIDE SEQUENCE</scope>
    <source>
        <strain evidence="4">R3-111a-1</strain>
    </source>
</reference>
<proteinExistence type="predicted"/>
<feature type="region of interest" description="Disordered" evidence="1">
    <location>
        <begin position="266"/>
        <end position="336"/>
    </location>
</feature>
<sequence>MIFSGLYKKSRSKHQPPLVVPAAQPSQYDADLVSRDKTKQKEAVKRYLAEKVRNDWSFQWPPAVAAPPACTAVAAEAAPAPPAEAAAPATVVPPPLPSVEGEVLLASDVADPDQIPVSDQLSSAETAIPAAATTAPAANEAPPALVDAAAGSADPRADEPIDSGAEADSDSESVYSVVSEDPLRYRPRAEWTSDLSDDDGARGGPTVSPSPFRFDTPDSVGPVIQASAQARRAKRRRATRDEASWNEGLACFTARRDAWTGARTVRLKPRPPVSPRSPASPRRSLWRFRSRDGGGGHGHNDAVVLSSPTATTATSPGTATASTLPLSPTSPTSSALPHNALHLQHIAGGVDTITPPASDGDSHTSSKIPYRRFCSTGGRTITSNGDGGGGGSRTCHRGHHVPPRVHLPGRDGGADPGAAPPARQRHARVHLAGHLPVHLRQGRVALAAAVVPHQPGRHDAQLRRGLEARRRVAAPPVGRRGPACHGLCVDGRRGRGRRALHILGRVGRRRRQEQAPPRARGGGAGRRRTTQAGAQRQRGGGGGGGRRRWWWWPAALELRGAHRPRQQQRRRQRRRRGRELAVVAQGHPQEHPAGPRARPARARAWALTVCGLSGESATAAVRGLWVRYSCSSFS</sequence>
<feature type="region of interest" description="Disordered" evidence="1">
    <location>
        <begin position="351"/>
        <end position="424"/>
    </location>
</feature>
<organism evidence="3">
    <name type="scientific">Gaeumannomyces tritici (strain R3-111a-1)</name>
    <name type="common">Wheat and barley take-all root rot fungus</name>
    <name type="synonym">Gaeumannomyces graminis var. tritici</name>
    <dbReference type="NCBI Taxonomy" id="644352"/>
    <lineage>
        <taxon>Eukaryota</taxon>
        <taxon>Fungi</taxon>
        <taxon>Dikarya</taxon>
        <taxon>Ascomycota</taxon>
        <taxon>Pezizomycotina</taxon>
        <taxon>Sordariomycetes</taxon>
        <taxon>Sordariomycetidae</taxon>
        <taxon>Magnaporthales</taxon>
        <taxon>Magnaporthaceae</taxon>
        <taxon>Gaeumannomyces</taxon>
    </lineage>
</organism>
<feature type="region of interest" description="Disordered" evidence="1">
    <location>
        <begin position="505"/>
        <end position="545"/>
    </location>
</feature>
<dbReference type="Proteomes" id="UP000006039">
    <property type="component" value="Unassembled WGS sequence"/>
</dbReference>
<feature type="domain" description="Gag1-like clamp" evidence="2">
    <location>
        <begin position="210"/>
        <end position="275"/>
    </location>
</feature>
<evidence type="ECO:0000256" key="1">
    <source>
        <dbReference type="SAM" id="MobiDB-lite"/>
    </source>
</evidence>
<dbReference type="RefSeq" id="XP_009220408.1">
    <property type="nucleotide sequence ID" value="XM_009222144.1"/>
</dbReference>
<feature type="compositionally biased region" description="Low complexity" evidence="1">
    <location>
        <begin position="306"/>
        <end position="336"/>
    </location>
</feature>
<dbReference type="AlphaFoldDB" id="J3NSV0"/>
<name>J3NSV0_GAET3</name>
<dbReference type="PANTHER" id="PTHR28065">
    <property type="entry name" value="FREQUENIN"/>
    <property type="match status" value="1"/>
</dbReference>
<feature type="region of interest" description="Disordered" evidence="1">
    <location>
        <begin position="150"/>
        <end position="220"/>
    </location>
</feature>
<feature type="compositionally biased region" description="Basic and acidic residues" evidence="1">
    <location>
        <begin position="289"/>
        <end position="300"/>
    </location>
</feature>
<dbReference type="OrthoDB" id="5422958at2759"/>
<keyword evidence="5" id="KW-1185">Reference proteome</keyword>
<evidence type="ECO:0000313" key="3">
    <source>
        <dbReference type="EMBL" id="EJT79263.1"/>
    </source>
</evidence>
<reference evidence="5" key="1">
    <citation type="submission" date="2010-07" db="EMBL/GenBank/DDBJ databases">
        <title>The genome sequence of Gaeumannomyces graminis var. tritici strain R3-111a-1.</title>
        <authorList>
            <consortium name="The Broad Institute Genome Sequencing Platform"/>
            <person name="Ma L.-J."/>
            <person name="Dead R."/>
            <person name="Young S."/>
            <person name="Zeng Q."/>
            <person name="Koehrsen M."/>
            <person name="Alvarado L."/>
            <person name="Berlin A."/>
            <person name="Chapman S.B."/>
            <person name="Chen Z."/>
            <person name="Freedman E."/>
            <person name="Gellesch M."/>
            <person name="Goldberg J."/>
            <person name="Griggs A."/>
            <person name="Gujja S."/>
            <person name="Heilman E.R."/>
            <person name="Heiman D."/>
            <person name="Hepburn T."/>
            <person name="Howarth C."/>
            <person name="Jen D."/>
            <person name="Larson L."/>
            <person name="Mehta T."/>
            <person name="Neiman D."/>
            <person name="Pearson M."/>
            <person name="Roberts A."/>
            <person name="Saif S."/>
            <person name="Shea T."/>
            <person name="Shenoy N."/>
            <person name="Sisk P."/>
            <person name="Stolte C."/>
            <person name="Sykes S."/>
            <person name="Walk T."/>
            <person name="White J."/>
            <person name="Yandava C."/>
            <person name="Haas B."/>
            <person name="Nusbaum C."/>
            <person name="Birren B."/>
        </authorList>
    </citation>
    <scope>NUCLEOTIDE SEQUENCE [LARGE SCALE GENOMIC DNA]</scope>
    <source>
        <strain evidence="5">R3-111a-1</strain>
    </source>
</reference>
<reference evidence="3" key="3">
    <citation type="submission" date="2010-09" db="EMBL/GenBank/DDBJ databases">
        <title>Annotation of Gaeumannomyces graminis var. tritici R3-111a-1.</title>
        <authorList>
            <consortium name="The Broad Institute Genome Sequencing Platform"/>
            <person name="Ma L.-J."/>
            <person name="Dead R."/>
            <person name="Young S.K."/>
            <person name="Zeng Q."/>
            <person name="Gargeya S."/>
            <person name="Fitzgerald M."/>
            <person name="Haas B."/>
            <person name="Abouelleil A."/>
            <person name="Alvarado L."/>
            <person name="Arachchi H.M."/>
            <person name="Berlin A."/>
            <person name="Brown A."/>
            <person name="Chapman S.B."/>
            <person name="Chen Z."/>
            <person name="Dunbar C."/>
            <person name="Freedman E."/>
            <person name="Gearin G."/>
            <person name="Gellesch M."/>
            <person name="Goldberg J."/>
            <person name="Griggs A."/>
            <person name="Gujja S."/>
            <person name="Heiman D."/>
            <person name="Howarth C."/>
            <person name="Larson L."/>
            <person name="Lui A."/>
            <person name="MacDonald P.J.P."/>
            <person name="Mehta T."/>
            <person name="Montmayeur A."/>
            <person name="Murphy C."/>
            <person name="Neiman D."/>
            <person name="Pearson M."/>
            <person name="Priest M."/>
            <person name="Roberts A."/>
            <person name="Saif S."/>
            <person name="Shea T."/>
            <person name="Shenoy N."/>
            <person name="Sisk P."/>
            <person name="Stolte C."/>
            <person name="Sykes S."/>
            <person name="Yandava C."/>
            <person name="Wortman J."/>
            <person name="Nusbaum C."/>
            <person name="Birren B."/>
        </authorList>
    </citation>
    <scope>NUCLEOTIDE SEQUENCE</scope>
    <source>
        <strain evidence="3">R3-111a-1</strain>
    </source>
</reference>
<evidence type="ECO:0000259" key="2">
    <source>
        <dbReference type="Pfam" id="PF13259"/>
    </source>
</evidence>
<dbReference type="PANTHER" id="PTHR28065:SF1">
    <property type="entry name" value="DUF4050 DOMAIN-CONTAINING PROTEIN"/>
    <property type="match status" value="1"/>
</dbReference>
<dbReference type="Pfam" id="PF13259">
    <property type="entry name" value="clamp_Gag1-like"/>
    <property type="match status" value="1"/>
</dbReference>
<dbReference type="eggNOG" id="ENOG502SRCS">
    <property type="taxonomic scope" value="Eukaryota"/>
</dbReference>
<dbReference type="STRING" id="644352.J3NSV0"/>
<dbReference type="InterPro" id="IPR053274">
    <property type="entry name" value="Fluconazole_resistance"/>
</dbReference>
<dbReference type="EMBL" id="GL385396">
    <property type="protein sequence ID" value="EJT79263.1"/>
    <property type="molecule type" value="Genomic_DNA"/>
</dbReference>
<dbReference type="InterPro" id="IPR025124">
    <property type="entry name" value="Gag1-like_clamp"/>
</dbReference>
<dbReference type="VEuPathDB" id="FungiDB:GGTG_04349"/>
<feature type="region of interest" description="Disordered" evidence="1">
    <location>
        <begin position="561"/>
        <end position="599"/>
    </location>
</feature>
<dbReference type="HOGENOM" id="CLU_431507_0_0_1"/>
<feature type="region of interest" description="Disordered" evidence="1">
    <location>
        <begin position="1"/>
        <end position="22"/>
    </location>
</feature>
<feature type="compositionally biased region" description="Basic residues" evidence="1">
    <location>
        <begin position="561"/>
        <end position="577"/>
    </location>
</feature>